<evidence type="ECO:0000256" key="6">
    <source>
        <dbReference type="PIRSR" id="PIRSR028757-1"/>
    </source>
</evidence>
<dbReference type="GO" id="GO:0006508">
    <property type="term" value="P:proteolysis"/>
    <property type="evidence" value="ECO:0007669"/>
    <property type="project" value="UniProtKB-KW"/>
</dbReference>
<evidence type="ECO:0000313" key="10">
    <source>
        <dbReference type="Proteomes" id="UP000623269"/>
    </source>
</evidence>
<protein>
    <submittedName>
        <fullName evidence="9">LD-carboxypeptidase</fullName>
    </submittedName>
</protein>
<dbReference type="CDD" id="cd07025">
    <property type="entry name" value="Peptidase_S66"/>
    <property type="match status" value="1"/>
</dbReference>
<dbReference type="GO" id="GO:0008236">
    <property type="term" value="F:serine-type peptidase activity"/>
    <property type="evidence" value="ECO:0007669"/>
    <property type="project" value="UniProtKB-KW"/>
</dbReference>
<dbReference type="PANTHER" id="PTHR30237">
    <property type="entry name" value="MURAMOYLTETRAPEPTIDE CARBOXYPEPTIDASE"/>
    <property type="match status" value="1"/>
</dbReference>
<reference evidence="9" key="1">
    <citation type="submission" date="2020-12" db="EMBL/GenBank/DDBJ databases">
        <title>M. sibirica DSM 26468T genome.</title>
        <authorList>
            <person name="Thieme N."/>
            <person name="Rettenmaier R."/>
            <person name="Zverlov V."/>
            <person name="Liebl W."/>
        </authorList>
    </citation>
    <scope>NUCLEOTIDE SEQUENCE</scope>
    <source>
        <strain evidence="9">DSM 26468</strain>
    </source>
</reference>
<evidence type="ECO:0000313" key="9">
    <source>
        <dbReference type="EMBL" id="MBH1940015.1"/>
    </source>
</evidence>
<evidence type="ECO:0000256" key="5">
    <source>
        <dbReference type="ARBA" id="ARBA00022825"/>
    </source>
</evidence>
<dbReference type="InterPro" id="IPR027461">
    <property type="entry name" value="Carboxypeptidase_A_C_sf"/>
</dbReference>
<dbReference type="PIRSF" id="PIRSF028757">
    <property type="entry name" value="LD-carboxypeptidase"/>
    <property type="match status" value="1"/>
</dbReference>
<keyword evidence="10" id="KW-1185">Reference proteome</keyword>
<comment type="similarity">
    <text evidence="1">Belongs to the peptidase S66 family.</text>
</comment>
<dbReference type="InterPro" id="IPR040921">
    <property type="entry name" value="Peptidase_S66C"/>
</dbReference>
<dbReference type="SUPFAM" id="SSF141986">
    <property type="entry name" value="LD-carboxypeptidase A C-terminal domain-like"/>
    <property type="match status" value="1"/>
</dbReference>
<organism evidence="9 10">
    <name type="scientific">Mobilitalea sibirica</name>
    <dbReference type="NCBI Taxonomy" id="1462919"/>
    <lineage>
        <taxon>Bacteria</taxon>
        <taxon>Bacillati</taxon>
        <taxon>Bacillota</taxon>
        <taxon>Clostridia</taxon>
        <taxon>Lachnospirales</taxon>
        <taxon>Lachnospiraceae</taxon>
        <taxon>Mobilitalea</taxon>
    </lineage>
</organism>
<dbReference type="InterPro" id="IPR003507">
    <property type="entry name" value="S66_fam"/>
</dbReference>
<proteinExistence type="inferred from homology"/>
<evidence type="ECO:0000256" key="2">
    <source>
        <dbReference type="ARBA" id="ARBA00022645"/>
    </source>
</evidence>
<keyword evidence="5" id="KW-0720">Serine protease</keyword>
<dbReference type="RefSeq" id="WP_197660240.1">
    <property type="nucleotide sequence ID" value="NZ_JAEAGR010000003.1"/>
</dbReference>
<feature type="domain" description="LD-carboxypeptidase N-terminal" evidence="7">
    <location>
        <begin position="12"/>
        <end position="127"/>
    </location>
</feature>
<feature type="active site" description="Charge relay system" evidence="6">
    <location>
        <position position="205"/>
    </location>
</feature>
<feature type="active site" description="Charge relay system" evidence="6">
    <location>
        <position position="271"/>
    </location>
</feature>
<evidence type="ECO:0000259" key="8">
    <source>
        <dbReference type="Pfam" id="PF17676"/>
    </source>
</evidence>
<dbReference type="InterPro" id="IPR029062">
    <property type="entry name" value="Class_I_gatase-like"/>
</dbReference>
<keyword evidence="3" id="KW-0645">Protease</keyword>
<dbReference type="PANTHER" id="PTHR30237:SF2">
    <property type="entry name" value="MUREIN TETRAPEPTIDE CARBOXYPEPTIDASE"/>
    <property type="match status" value="1"/>
</dbReference>
<dbReference type="Pfam" id="PF17676">
    <property type="entry name" value="Peptidase_S66C"/>
    <property type="match status" value="1"/>
</dbReference>
<dbReference type="Proteomes" id="UP000623269">
    <property type="component" value="Unassembled WGS sequence"/>
</dbReference>
<evidence type="ECO:0000256" key="1">
    <source>
        <dbReference type="ARBA" id="ARBA00010233"/>
    </source>
</evidence>
<dbReference type="EMBL" id="JAEAGR010000003">
    <property type="protein sequence ID" value="MBH1940015.1"/>
    <property type="molecule type" value="Genomic_DNA"/>
</dbReference>
<dbReference type="Gene3D" id="3.50.30.60">
    <property type="entry name" value="LD-carboxypeptidase A C-terminal domain-like"/>
    <property type="match status" value="1"/>
</dbReference>
<dbReference type="AlphaFoldDB" id="A0A8J7KVD0"/>
<evidence type="ECO:0000256" key="4">
    <source>
        <dbReference type="ARBA" id="ARBA00022801"/>
    </source>
</evidence>
<sequence>MISPKLKLGDTIGIICPCHVASKEKYTQFLKGINKHGFKVKEGKNLYKTTYGYAASEQERADDFNDMILDPEVKMILFGGGNVGNELLPYIDFDAIKEHPKIICSYSNGTTILNSIYAQTGLTVYYGQFPGVFANISYYDSMQFHSHFTKDESPMMFEKNSEWTCINNGVCEGILIGGYTTRFAFLMGSKYFPYDKNKEYILFLENYEAFNEPSKISAHLAHIEQHEFIKHVKGLLFGHYSMNSYPEFNEILMRFGQRNHIPIVKCDDFGHGVNHGILPIGAHAQLDANSKTLQFLDLQL</sequence>
<dbReference type="SUPFAM" id="SSF52317">
    <property type="entry name" value="Class I glutamine amidotransferase-like"/>
    <property type="match status" value="1"/>
</dbReference>
<dbReference type="GO" id="GO:0004180">
    <property type="term" value="F:carboxypeptidase activity"/>
    <property type="evidence" value="ECO:0007669"/>
    <property type="project" value="UniProtKB-KW"/>
</dbReference>
<gene>
    <name evidence="9" type="ORF">I5677_03780</name>
</gene>
<dbReference type="InterPro" id="IPR027478">
    <property type="entry name" value="LdcA_N"/>
</dbReference>
<feature type="domain" description="LD-carboxypeptidase C-terminal" evidence="8">
    <location>
        <begin position="172"/>
        <end position="286"/>
    </location>
</feature>
<comment type="caution">
    <text evidence="9">The sequence shown here is derived from an EMBL/GenBank/DDBJ whole genome shotgun (WGS) entry which is preliminary data.</text>
</comment>
<keyword evidence="2" id="KW-0121">Carboxypeptidase</keyword>
<dbReference type="Pfam" id="PF02016">
    <property type="entry name" value="Peptidase_S66"/>
    <property type="match status" value="1"/>
</dbReference>
<evidence type="ECO:0000259" key="7">
    <source>
        <dbReference type="Pfam" id="PF02016"/>
    </source>
</evidence>
<accession>A0A8J7KVD0</accession>
<dbReference type="InterPro" id="IPR040449">
    <property type="entry name" value="Peptidase_S66_N"/>
</dbReference>
<feature type="active site" description="Nucleophile" evidence="6">
    <location>
        <position position="107"/>
    </location>
</feature>
<name>A0A8J7KVD0_9FIRM</name>
<keyword evidence="4" id="KW-0378">Hydrolase</keyword>
<dbReference type="Gene3D" id="3.40.50.10740">
    <property type="entry name" value="Class I glutamine amidotransferase-like"/>
    <property type="match status" value="1"/>
</dbReference>
<evidence type="ECO:0000256" key="3">
    <source>
        <dbReference type="ARBA" id="ARBA00022670"/>
    </source>
</evidence>